<dbReference type="InterPro" id="IPR052057">
    <property type="entry name" value="IS150/IS1296_orfA-like"/>
</dbReference>
<feature type="compositionally biased region" description="Basic and acidic residues" evidence="2">
    <location>
        <begin position="126"/>
        <end position="139"/>
    </location>
</feature>
<keyword evidence="5" id="KW-1185">Reference proteome</keyword>
<evidence type="ECO:0000313" key="5">
    <source>
        <dbReference type="Proteomes" id="UP000468668"/>
    </source>
</evidence>
<evidence type="ECO:0000313" key="4">
    <source>
        <dbReference type="EMBL" id="KAB1635163.1"/>
    </source>
</evidence>
<feature type="domain" description="Insertion element IS150 protein InsJ-like helix-turn-helix" evidence="3">
    <location>
        <begin position="70"/>
        <end position="124"/>
    </location>
</feature>
<dbReference type="AlphaFoldDB" id="A0A6N6NJ86"/>
<dbReference type="InterPro" id="IPR036388">
    <property type="entry name" value="WH-like_DNA-bd_sf"/>
</dbReference>
<feature type="region of interest" description="Disordered" evidence="2">
    <location>
        <begin position="114"/>
        <end position="139"/>
    </location>
</feature>
<gene>
    <name evidence="4" type="ORF">F8C90_10585</name>
</gene>
<dbReference type="Gene3D" id="1.10.10.10">
    <property type="entry name" value="Winged helix-like DNA-binding domain superfamily/Winged helix DNA-binding domain"/>
    <property type="match status" value="1"/>
</dbReference>
<dbReference type="InterPro" id="IPR055247">
    <property type="entry name" value="InsJ-like_HTH"/>
</dbReference>
<comment type="caution">
    <text evidence="4">The sequence shown here is derived from an EMBL/GenBank/DDBJ whole genome shotgun (WGS) entry which is preliminary data.</text>
</comment>
<dbReference type="Proteomes" id="UP000468668">
    <property type="component" value="Unassembled WGS sequence"/>
</dbReference>
<dbReference type="EMBL" id="WAJR01000050">
    <property type="protein sequence ID" value="KAB1635163.1"/>
    <property type="molecule type" value="Genomic_DNA"/>
</dbReference>
<comment type="similarity">
    <text evidence="1">Belongs to the IS150/IS1296 orfA family.</text>
</comment>
<evidence type="ECO:0000259" key="3">
    <source>
        <dbReference type="Pfam" id="PF13518"/>
    </source>
</evidence>
<dbReference type="InterPro" id="IPR010921">
    <property type="entry name" value="Trp_repressor/repl_initiator"/>
</dbReference>
<dbReference type="Pfam" id="PF13518">
    <property type="entry name" value="HTH_28"/>
    <property type="match status" value="1"/>
</dbReference>
<sequence>MRVDFRVKHDVETRRLAAELFADGLGRAAAAKRLSVPEAAVRKWQQIYRAFGSEVLLTMDGRQARYTYEQKVAAARAVVEDGMTKPAAMAEFGIMSMTPLDRWCRLYREGGAEALRPKPKGRPKGSKAEPRELTREQELEERCRRLEAEVAYLKKLRALVERDGL</sequence>
<dbReference type="RefSeq" id="WP_158050474.1">
    <property type="nucleotide sequence ID" value="NZ_WAJR01000050.1"/>
</dbReference>
<dbReference type="Pfam" id="PF13384">
    <property type="entry name" value="HTH_23"/>
    <property type="match status" value="1"/>
</dbReference>
<accession>A0A6N6NJ86</accession>
<protein>
    <submittedName>
        <fullName evidence="4">Helix-turn-helix domain-containing protein</fullName>
    </submittedName>
</protein>
<evidence type="ECO:0000256" key="2">
    <source>
        <dbReference type="SAM" id="MobiDB-lite"/>
    </source>
</evidence>
<dbReference type="GeneID" id="98658851"/>
<dbReference type="GO" id="GO:0043565">
    <property type="term" value="F:sequence-specific DNA binding"/>
    <property type="evidence" value="ECO:0007669"/>
    <property type="project" value="InterPro"/>
</dbReference>
<reference evidence="4 5" key="1">
    <citation type="submission" date="2019-09" db="EMBL/GenBank/DDBJ databases">
        <title>Whole genome shotgun sequencing (WGS) of Ellagibacter isourolithinifaciens DSM 104140(T) and Adlercreutzia muris DSM 29508(T).</title>
        <authorList>
            <person name="Stoll D.A."/>
            <person name="Danylec N."/>
            <person name="Huch M."/>
        </authorList>
    </citation>
    <scope>NUCLEOTIDE SEQUENCE [LARGE SCALE GENOMIC DNA]</scope>
    <source>
        <strain evidence="4 5">DSM 104140</strain>
    </source>
</reference>
<dbReference type="PANTHER" id="PTHR33795:SF1">
    <property type="entry name" value="INSERTION ELEMENT IS150 PROTEIN INSJ"/>
    <property type="match status" value="1"/>
</dbReference>
<evidence type="ECO:0000256" key="1">
    <source>
        <dbReference type="ARBA" id="ARBA00038232"/>
    </source>
</evidence>
<dbReference type="SUPFAM" id="SSF48295">
    <property type="entry name" value="TrpR-like"/>
    <property type="match status" value="1"/>
</dbReference>
<organism evidence="4 5">
    <name type="scientific">Ellagibacter isourolithinifaciens</name>
    <dbReference type="NCBI Taxonomy" id="2137581"/>
    <lineage>
        <taxon>Bacteria</taxon>
        <taxon>Bacillati</taxon>
        <taxon>Actinomycetota</taxon>
        <taxon>Coriobacteriia</taxon>
        <taxon>Eggerthellales</taxon>
        <taxon>Eggerthellaceae</taxon>
        <taxon>Ellagibacter</taxon>
    </lineage>
</organism>
<dbReference type="OrthoDB" id="3233355at2"/>
<proteinExistence type="inferred from homology"/>
<name>A0A6N6NJ86_9ACTN</name>
<dbReference type="PANTHER" id="PTHR33795">
    <property type="entry name" value="INSERTION ELEMENT IS150 PROTEIN INSJ"/>
    <property type="match status" value="1"/>
</dbReference>